<organism evidence="6 7">
    <name type="scientific">Babesia duncani</name>
    <dbReference type="NCBI Taxonomy" id="323732"/>
    <lineage>
        <taxon>Eukaryota</taxon>
        <taxon>Sar</taxon>
        <taxon>Alveolata</taxon>
        <taxon>Apicomplexa</taxon>
        <taxon>Aconoidasida</taxon>
        <taxon>Piroplasmida</taxon>
        <taxon>Babesiidae</taxon>
        <taxon>Babesia</taxon>
    </lineage>
</organism>
<dbReference type="InterPro" id="IPR016135">
    <property type="entry name" value="UBQ-conjugating_enzyme/RWD"/>
</dbReference>
<dbReference type="PROSITE" id="PS50127">
    <property type="entry name" value="UBC_2"/>
    <property type="match status" value="1"/>
</dbReference>
<dbReference type="InterPro" id="IPR023313">
    <property type="entry name" value="UBQ-conjugating_AS"/>
</dbReference>
<keyword evidence="2 4" id="KW-0833">Ubl conjugation pathway</keyword>
<dbReference type="SMART" id="SM00212">
    <property type="entry name" value="UBCc"/>
    <property type="match status" value="1"/>
</dbReference>
<dbReference type="GeneID" id="94335815"/>
<evidence type="ECO:0000256" key="3">
    <source>
        <dbReference type="PROSITE-ProRule" id="PRU10133"/>
    </source>
</evidence>
<sequence>MANIARELLKRQYLELLKDEHCMFSIGLENDDYFKWRVCFEGPPETAYEGGIFTVTLTFPSDFPNNPPKMQFQEEMWHPNIYPDGTVCISILHAPGQDRYNEQERPEERWRPVLGVENILVSVVSMLGEPNLCSPANVDAAIQLKSNPAQYRKRVQALARKTLGDG</sequence>
<dbReference type="Gene3D" id="3.10.110.10">
    <property type="entry name" value="Ubiquitin Conjugating Enzyme"/>
    <property type="match status" value="1"/>
</dbReference>
<evidence type="ECO:0000256" key="2">
    <source>
        <dbReference type="ARBA" id="ARBA00022786"/>
    </source>
</evidence>
<proteinExistence type="inferred from homology"/>
<evidence type="ECO:0000256" key="4">
    <source>
        <dbReference type="RuleBase" id="RU362109"/>
    </source>
</evidence>
<dbReference type="InterPro" id="IPR000608">
    <property type="entry name" value="UBC"/>
</dbReference>
<evidence type="ECO:0000259" key="5">
    <source>
        <dbReference type="PROSITE" id="PS50127"/>
    </source>
</evidence>
<evidence type="ECO:0000313" key="7">
    <source>
        <dbReference type="Proteomes" id="UP001214638"/>
    </source>
</evidence>
<evidence type="ECO:0000256" key="1">
    <source>
        <dbReference type="ARBA" id="ARBA00022679"/>
    </source>
</evidence>
<dbReference type="FunFam" id="3.10.110.10:FF:000051">
    <property type="entry name" value="ubiquitin-conjugating enzyme E2 R2-like"/>
    <property type="match status" value="1"/>
</dbReference>
<keyword evidence="1" id="KW-0808">Transferase</keyword>
<accession>A0AAD9PKB3</accession>
<feature type="active site" description="Glycyl thioester intermediate" evidence="3">
    <location>
        <position position="88"/>
    </location>
</feature>
<evidence type="ECO:0000313" key="6">
    <source>
        <dbReference type="EMBL" id="KAK2196275.1"/>
    </source>
</evidence>
<dbReference type="GO" id="GO:0016740">
    <property type="term" value="F:transferase activity"/>
    <property type="evidence" value="ECO:0007669"/>
    <property type="project" value="UniProtKB-KW"/>
</dbReference>
<dbReference type="KEGG" id="bdw:94335815"/>
<keyword evidence="7" id="KW-1185">Reference proteome</keyword>
<feature type="domain" description="UBC core" evidence="5">
    <location>
        <begin position="4"/>
        <end position="164"/>
    </location>
</feature>
<dbReference type="SUPFAM" id="SSF54495">
    <property type="entry name" value="UBC-like"/>
    <property type="match status" value="1"/>
</dbReference>
<dbReference type="RefSeq" id="XP_067803117.1">
    <property type="nucleotide sequence ID" value="XM_067946553.1"/>
</dbReference>
<dbReference type="InterPro" id="IPR050113">
    <property type="entry name" value="Ub_conjugating_enzyme"/>
</dbReference>
<dbReference type="PANTHER" id="PTHR24067">
    <property type="entry name" value="UBIQUITIN-CONJUGATING ENZYME E2"/>
    <property type="match status" value="1"/>
</dbReference>
<keyword evidence="4" id="KW-0067">ATP-binding</keyword>
<gene>
    <name evidence="6" type="ORF">BdWA1_001517</name>
</gene>
<dbReference type="PROSITE" id="PS00183">
    <property type="entry name" value="UBC_1"/>
    <property type="match status" value="1"/>
</dbReference>
<dbReference type="Proteomes" id="UP001214638">
    <property type="component" value="Unassembled WGS sequence"/>
</dbReference>
<dbReference type="Pfam" id="PF00179">
    <property type="entry name" value="UQ_con"/>
    <property type="match status" value="1"/>
</dbReference>
<protein>
    <submittedName>
        <fullName evidence="6">Bifunctional Ubiquitin-conjugating enzyme</fullName>
    </submittedName>
</protein>
<reference evidence="6" key="1">
    <citation type="journal article" date="2023" name="Nat. Microbiol.">
        <title>Babesia duncani multi-omics identifies virulence factors and drug targets.</title>
        <authorList>
            <person name="Singh P."/>
            <person name="Lonardi S."/>
            <person name="Liang Q."/>
            <person name="Vydyam P."/>
            <person name="Khabirova E."/>
            <person name="Fang T."/>
            <person name="Gihaz S."/>
            <person name="Thekkiniath J."/>
            <person name="Munshi M."/>
            <person name="Abel S."/>
            <person name="Ciampossin L."/>
            <person name="Batugedara G."/>
            <person name="Gupta M."/>
            <person name="Lu X.M."/>
            <person name="Lenz T."/>
            <person name="Chakravarty S."/>
            <person name="Cornillot E."/>
            <person name="Hu Y."/>
            <person name="Ma W."/>
            <person name="Gonzalez L.M."/>
            <person name="Sanchez S."/>
            <person name="Estrada K."/>
            <person name="Sanchez-Flores A."/>
            <person name="Montero E."/>
            <person name="Harb O.S."/>
            <person name="Le Roch K.G."/>
            <person name="Mamoun C.B."/>
        </authorList>
    </citation>
    <scope>NUCLEOTIDE SEQUENCE</scope>
    <source>
        <strain evidence="6">WA1</strain>
    </source>
</reference>
<comment type="caution">
    <text evidence="6">The sequence shown here is derived from an EMBL/GenBank/DDBJ whole genome shotgun (WGS) entry which is preliminary data.</text>
</comment>
<keyword evidence="4" id="KW-0547">Nucleotide-binding</keyword>
<dbReference type="GO" id="GO:0005524">
    <property type="term" value="F:ATP binding"/>
    <property type="evidence" value="ECO:0007669"/>
    <property type="project" value="UniProtKB-UniRule"/>
</dbReference>
<comment type="similarity">
    <text evidence="4">Belongs to the ubiquitin-conjugating enzyme family.</text>
</comment>
<dbReference type="AlphaFoldDB" id="A0AAD9PKB3"/>
<name>A0AAD9PKB3_9APIC</name>
<dbReference type="EMBL" id="JALLKP010000002">
    <property type="protein sequence ID" value="KAK2196275.1"/>
    <property type="molecule type" value="Genomic_DNA"/>
</dbReference>
<dbReference type="CDD" id="cd23795">
    <property type="entry name" value="UBCc_UBE2G1"/>
    <property type="match status" value="1"/>
</dbReference>